<organism evidence="1 2">
    <name type="scientific">Polypedilum vanderplanki</name>
    <name type="common">Sleeping chironomid midge</name>
    <dbReference type="NCBI Taxonomy" id="319348"/>
    <lineage>
        <taxon>Eukaryota</taxon>
        <taxon>Metazoa</taxon>
        <taxon>Ecdysozoa</taxon>
        <taxon>Arthropoda</taxon>
        <taxon>Hexapoda</taxon>
        <taxon>Insecta</taxon>
        <taxon>Pterygota</taxon>
        <taxon>Neoptera</taxon>
        <taxon>Endopterygota</taxon>
        <taxon>Diptera</taxon>
        <taxon>Nematocera</taxon>
        <taxon>Chironomoidea</taxon>
        <taxon>Chironomidae</taxon>
        <taxon>Chironominae</taxon>
        <taxon>Polypedilum</taxon>
        <taxon>Polypedilum</taxon>
    </lineage>
</organism>
<reference evidence="1" key="1">
    <citation type="submission" date="2021-03" db="EMBL/GenBank/DDBJ databases">
        <title>Chromosome level genome of the anhydrobiotic midge Polypedilum vanderplanki.</title>
        <authorList>
            <person name="Yoshida Y."/>
            <person name="Kikawada T."/>
            <person name="Gusev O."/>
        </authorList>
    </citation>
    <scope>NUCLEOTIDE SEQUENCE</scope>
    <source>
        <strain evidence="1">NIAS01</strain>
        <tissue evidence="1">Whole body or cell culture</tissue>
    </source>
</reference>
<keyword evidence="2" id="KW-1185">Reference proteome</keyword>
<dbReference type="Proteomes" id="UP001107558">
    <property type="component" value="Chromosome 4"/>
</dbReference>
<comment type="caution">
    <text evidence="1">The sequence shown here is derived from an EMBL/GenBank/DDBJ whole genome shotgun (WGS) entry which is preliminary data.</text>
</comment>
<name>A0A9J6BGH0_POLVA</name>
<evidence type="ECO:0000313" key="1">
    <source>
        <dbReference type="EMBL" id="KAG5668752.1"/>
    </source>
</evidence>
<sequence>MLVISNCVLADLSFYTESNLRNTLKENYYENSLKITDNGEITTVTFDRVDESVDAISCVLIGAGSGAASGALFGTAAGFGVGTAVGGFGGLIVGAIAGGSMCPEKKKMTINFDNKTGQKIE</sequence>
<protein>
    <recommendedName>
        <fullName evidence="3">Glycine zipper domain-containing protein</fullName>
    </recommendedName>
</protein>
<dbReference type="AlphaFoldDB" id="A0A9J6BGH0"/>
<evidence type="ECO:0008006" key="3">
    <source>
        <dbReference type="Google" id="ProtNLM"/>
    </source>
</evidence>
<accession>A0A9J6BGH0</accession>
<dbReference type="EMBL" id="JADBJN010000004">
    <property type="protein sequence ID" value="KAG5668752.1"/>
    <property type="molecule type" value="Genomic_DNA"/>
</dbReference>
<evidence type="ECO:0000313" key="2">
    <source>
        <dbReference type="Proteomes" id="UP001107558"/>
    </source>
</evidence>
<proteinExistence type="predicted"/>
<gene>
    <name evidence="1" type="ORF">PVAND_016679</name>
</gene>